<dbReference type="Pfam" id="PF00015">
    <property type="entry name" value="MCPsignal"/>
    <property type="match status" value="1"/>
</dbReference>
<evidence type="ECO:0000256" key="1">
    <source>
        <dbReference type="ARBA" id="ARBA00022692"/>
    </source>
</evidence>
<name>A0A2W5X2E1_9MICO</name>
<dbReference type="SUPFAM" id="SSF58104">
    <property type="entry name" value="Methyl-accepting chemotaxis protein (MCP) signaling domain"/>
    <property type="match status" value="1"/>
</dbReference>
<dbReference type="GO" id="GO:0016020">
    <property type="term" value="C:membrane"/>
    <property type="evidence" value="ECO:0007669"/>
    <property type="project" value="InterPro"/>
</dbReference>
<dbReference type="Proteomes" id="UP000248783">
    <property type="component" value="Unassembled WGS sequence"/>
</dbReference>
<keyword evidence="10" id="KW-1185">Reference proteome</keyword>
<dbReference type="InterPro" id="IPR007891">
    <property type="entry name" value="CHASE3"/>
</dbReference>
<feature type="transmembrane region" description="Helical" evidence="6">
    <location>
        <begin position="204"/>
        <end position="223"/>
    </location>
</feature>
<comment type="caution">
    <text evidence="9">The sequence shown here is derived from an EMBL/GenBank/DDBJ whole genome shotgun (WGS) entry which is preliminary data.</text>
</comment>
<dbReference type="InterPro" id="IPR004090">
    <property type="entry name" value="Chemotax_Me-accpt_rcpt"/>
</dbReference>
<keyword evidence="6" id="KW-0472">Membrane</keyword>
<keyword evidence="3 5" id="KW-0807">Transducer</keyword>
<dbReference type="PROSITE" id="PS50111">
    <property type="entry name" value="CHEMOTAXIS_TRANSDUC_2"/>
    <property type="match status" value="1"/>
</dbReference>
<dbReference type="Pfam" id="PF05227">
    <property type="entry name" value="CHASE3"/>
    <property type="match status" value="1"/>
</dbReference>
<evidence type="ECO:0000256" key="3">
    <source>
        <dbReference type="ARBA" id="ARBA00023224"/>
    </source>
</evidence>
<dbReference type="InterPro" id="IPR004089">
    <property type="entry name" value="MCPsignal_dom"/>
</dbReference>
<organism evidence="9 10">
    <name type="scientific">Xylanimonas oleitrophica</name>
    <dbReference type="NCBI Taxonomy" id="2607479"/>
    <lineage>
        <taxon>Bacteria</taxon>
        <taxon>Bacillati</taxon>
        <taxon>Actinomycetota</taxon>
        <taxon>Actinomycetes</taxon>
        <taxon>Micrococcales</taxon>
        <taxon>Promicromonosporaceae</taxon>
        <taxon>Xylanimonas</taxon>
    </lineage>
</organism>
<dbReference type="EMBL" id="QKWH01000001">
    <property type="protein sequence ID" value="PZR55006.1"/>
    <property type="molecule type" value="Genomic_DNA"/>
</dbReference>
<feature type="domain" description="Methyl-accepting transducer" evidence="7">
    <location>
        <begin position="282"/>
        <end position="511"/>
    </location>
</feature>
<dbReference type="AlphaFoldDB" id="A0A2W5X2E1"/>
<protein>
    <submittedName>
        <fullName evidence="9">Methyl-accepting chemotaxis protein</fullName>
    </submittedName>
</protein>
<proteinExistence type="inferred from homology"/>
<gene>
    <name evidence="9" type="ORF">DNL40_00995</name>
</gene>
<dbReference type="GO" id="GO:0007165">
    <property type="term" value="P:signal transduction"/>
    <property type="evidence" value="ECO:0007669"/>
    <property type="project" value="UniProtKB-KW"/>
</dbReference>
<dbReference type="PRINTS" id="PR00260">
    <property type="entry name" value="CHEMTRNSDUCR"/>
</dbReference>
<evidence type="ECO:0000256" key="5">
    <source>
        <dbReference type="PROSITE-ProRule" id="PRU00284"/>
    </source>
</evidence>
<evidence type="ECO:0000259" key="7">
    <source>
        <dbReference type="PROSITE" id="PS50111"/>
    </source>
</evidence>
<evidence type="ECO:0000259" key="8">
    <source>
        <dbReference type="PROSITE" id="PS50885"/>
    </source>
</evidence>
<evidence type="ECO:0000256" key="4">
    <source>
        <dbReference type="ARBA" id="ARBA00029447"/>
    </source>
</evidence>
<dbReference type="InterPro" id="IPR003660">
    <property type="entry name" value="HAMP_dom"/>
</dbReference>
<accession>A0A2W5X2E1</accession>
<dbReference type="Gene3D" id="1.10.287.950">
    <property type="entry name" value="Methyl-accepting chemotaxis protein"/>
    <property type="match status" value="1"/>
</dbReference>
<keyword evidence="1 6" id="KW-0812">Transmembrane</keyword>
<dbReference type="PANTHER" id="PTHR32089:SF112">
    <property type="entry name" value="LYSOZYME-LIKE PROTEIN-RELATED"/>
    <property type="match status" value="1"/>
</dbReference>
<dbReference type="PANTHER" id="PTHR32089">
    <property type="entry name" value="METHYL-ACCEPTING CHEMOTAXIS PROTEIN MCPB"/>
    <property type="match status" value="1"/>
</dbReference>
<feature type="domain" description="HAMP" evidence="8">
    <location>
        <begin position="225"/>
        <end position="277"/>
    </location>
</feature>
<dbReference type="Pfam" id="PF00672">
    <property type="entry name" value="HAMP"/>
    <property type="match status" value="1"/>
</dbReference>
<comment type="similarity">
    <text evidence="4">Belongs to the methyl-accepting chemotaxis (MCP) protein family.</text>
</comment>
<keyword evidence="2 6" id="KW-1133">Transmembrane helix</keyword>
<evidence type="ECO:0000256" key="6">
    <source>
        <dbReference type="SAM" id="Phobius"/>
    </source>
</evidence>
<dbReference type="GO" id="GO:0006935">
    <property type="term" value="P:chemotaxis"/>
    <property type="evidence" value="ECO:0007669"/>
    <property type="project" value="InterPro"/>
</dbReference>
<dbReference type="CDD" id="cd06225">
    <property type="entry name" value="HAMP"/>
    <property type="match status" value="1"/>
</dbReference>
<sequence>MPRENPPVVILRGVSMPRTGLYSRLSLRWKILVATLTGALMAVLVGVTGYVATGTLQATRDDEVGHEAAYVAALQHAAVTAKAVANDERGFLITGDTEYVDQIVDRFRTIDADLETAASLAEDDERRAAVAEIASGIAAWRAVVEQEQALYATDPAAATAMALEESRSARKSYEELLDAASEEAMADLQNGTAFAGQVSQARTALLVLLVGAVALALLVGWRLNRRVTRAVAEQVAGLRAVASGDLTYRVPVTSGDEFAVMATALNETSAGLATAISTVAASSDRLSTASQELAVVADGLADGSARSSSQVGVVASAAQEVSRNVEAVAAGAEQMGQSIQEIARSTAEAAEVARQAGEFTQSTDERMARLGEASQQIGTVVKAITAIAEQTNLLALNATIEAARAGEAGKGFAVVAGEVKELAQETARATEEVSRQVEAIQGQTATAVAAIGRISAVIAQIGDHQSTIAAAIEQQSATTAEMTRGVAEAAGGSGQIAASITGVSDTAEGVTRAADEARRHAAAMGDLVGELRGVVARFSV</sequence>
<dbReference type="GO" id="GO:0004888">
    <property type="term" value="F:transmembrane signaling receptor activity"/>
    <property type="evidence" value="ECO:0007669"/>
    <property type="project" value="InterPro"/>
</dbReference>
<dbReference type="SMART" id="SM00304">
    <property type="entry name" value="HAMP"/>
    <property type="match status" value="1"/>
</dbReference>
<dbReference type="SMART" id="SM00283">
    <property type="entry name" value="MA"/>
    <property type="match status" value="1"/>
</dbReference>
<evidence type="ECO:0000313" key="10">
    <source>
        <dbReference type="Proteomes" id="UP000248783"/>
    </source>
</evidence>
<evidence type="ECO:0000256" key="2">
    <source>
        <dbReference type="ARBA" id="ARBA00022989"/>
    </source>
</evidence>
<reference evidence="9 10" key="1">
    <citation type="submission" date="2018-06" db="EMBL/GenBank/DDBJ databases">
        <title>Whole genome sequencing of a novel hydrocarbon degrading bacterial strain, PW21 isolated from oil contaminated produced water sample.</title>
        <authorList>
            <person name="Nagkirti P."/>
            <person name="Shaikh A."/>
            <person name="Gowdaman V."/>
            <person name="Engineer A.E."/>
            <person name="Dagar S."/>
            <person name="Dhakephalkar P.K."/>
        </authorList>
    </citation>
    <scope>NUCLEOTIDE SEQUENCE [LARGE SCALE GENOMIC DNA]</scope>
    <source>
        <strain evidence="9 10">PW21</strain>
    </source>
</reference>
<evidence type="ECO:0000313" key="9">
    <source>
        <dbReference type="EMBL" id="PZR55006.1"/>
    </source>
</evidence>
<feature type="transmembrane region" description="Helical" evidence="6">
    <location>
        <begin position="31"/>
        <end position="52"/>
    </location>
</feature>
<dbReference type="PROSITE" id="PS50885">
    <property type="entry name" value="HAMP"/>
    <property type="match status" value="1"/>
</dbReference>